<dbReference type="PANTHER" id="PTHR45623">
    <property type="entry name" value="CHROMODOMAIN-HELICASE-DNA-BINDING PROTEIN 3-RELATED-RELATED"/>
    <property type="match status" value="1"/>
</dbReference>
<dbReference type="SMART" id="SM00487">
    <property type="entry name" value="DEXDc"/>
    <property type="match status" value="1"/>
</dbReference>
<dbReference type="VEuPathDB" id="VectorBase:SCAU012675"/>
<dbReference type="InterPro" id="IPR038718">
    <property type="entry name" value="SNF2-like_sf"/>
</dbReference>
<reference evidence="6" key="1">
    <citation type="submission" date="2020-05" db="UniProtKB">
        <authorList>
            <consortium name="EnsemblMetazoa"/>
        </authorList>
    </citation>
    <scope>IDENTIFICATION</scope>
    <source>
        <strain evidence="6">USDA</strain>
    </source>
</reference>
<dbReference type="STRING" id="35570.A0A1I8Q0A7"/>
<dbReference type="GO" id="GO:0140658">
    <property type="term" value="F:ATP-dependent chromatin remodeler activity"/>
    <property type="evidence" value="ECO:0007669"/>
    <property type="project" value="TreeGrafter"/>
</dbReference>
<organism evidence="6 7">
    <name type="scientific">Stomoxys calcitrans</name>
    <name type="common">Stable fly</name>
    <name type="synonym">Conops calcitrans</name>
    <dbReference type="NCBI Taxonomy" id="35570"/>
    <lineage>
        <taxon>Eukaryota</taxon>
        <taxon>Metazoa</taxon>
        <taxon>Ecdysozoa</taxon>
        <taxon>Arthropoda</taxon>
        <taxon>Hexapoda</taxon>
        <taxon>Insecta</taxon>
        <taxon>Pterygota</taxon>
        <taxon>Neoptera</taxon>
        <taxon>Endopterygota</taxon>
        <taxon>Diptera</taxon>
        <taxon>Brachycera</taxon>
        <taxon>Muscomorpha</taxon>
        <taxon>Muscoidea</taxon>
        <taxon>Muscidae</taxon>
        <taxon>Stomoxys</taxon>
    </lineage>
</organism>
<dbReference type="GO" id="GO:0005524">
    <property type="term" value="F:ATP binding"/>
    <property type="evidence" value="ECO:0007669"/>
    <property type="project" value="InterPro"/>
</dbReference>
<evidence type="ECO:0000313" key="7">
    <source>
        <dbReference type="Proteomes" id="UP000095300"/>
    </source>
</evidence>
<evidence type="ECO:0000313" key="6">
    <source>
        <dbReference type="EnsemblMetazoa" id="SCAU012675-PA"/>
    </source>
</evidence>
<dbReference type="Pfam" id="PF00176">
    <property type="entry name" value="SNF2-rel_dom"/>
    <property type="match status" value="1"/>
</dbReference>
<keyword evidence="7" id="KW-1185">Reference proteome</keyword>
<dbReference type="InterPro" id="IPR000330">
    <property type="entry name" value="SNF2_N"/>
</dbReference>
<evidence type="ECO:0000256" key="1">
    <source>
        <dbReference type="ARBA" id="ARBA00004123"/>
    </source>
</evidence>
<evidence type="ECO:0000256" key="2">
    <source>
        <dbReference type="ARBA" id="ARBA00022801"/>
    </source>
</evidence>
<dbReference type="GO" id="GO:0000785">
    <property type="term" value="C:chromatin"/>
    <property type="evidence" value="ECO:0007669"/>
    <property type="project" value="TreeGrafter"/>
</dbReference>
<name>A0A1I8Q0A7_STOCA</name>
<dbReference type="GO" id="GO:0003682">
    <property type="term" value="F:chromatin binding"/>
    <property type="evidence" value="ECO:0007669"/>
    <property type="project" value="TreeGrafter"/>
</dbReference>
<comment type="subcellular location">
    <subcellularLocation>
        <location evidence="1">Nucleus</location>
    </subcellularLocation>
</comment>
<dbReference type="InterPro" id="IPR044754">
    <property type="entry name" value="Isw1/2_DEXHc"/>
</dbReference>
<dbReference type="SUPFAM" id="SSF52540">
    <property type="entry name" value="P-loop containing nucleoside triphosphate hydrolases"/>
    <property type="match status" value="2"/>
</dbReference>
<protein>
    <submittedName>
        <fullName evidence="6">Uncharacterized protein</fullName>
    </submittedName>
</protein>
<dbReference type="GO" id="GO:0034728">
    <property type="term" value="P:nucleosome organization"/>
    <property type="evidence" value="ECO:0007669"/>
    <property type="project" value="TreeGrafter"/>
</dbReference>
<proteinExistence type="predicted"/>
<dbReference type="Pfam" id="PF00271">
    <property type="entry name" value="Helicase_C"/>
    <property type="match status" value="1"/>
</dbReference>
<keyword evidence="3" id="KW-0539">Nucleus</keyword>
<dbReference type="PROSITE" id="PS51192">
    <property type="entry name" value="HELICASE_ATP_BIND_1"/>
    <property type="match status" value="1"/>
</dbReference>
<dbReference type="Gene3D" id="3.40.50.10810">
    <property type="entry name" value="Tandem AAA-ATPase domain"/>
    <property type="match status" value="1"/>
</dbReference>
<dbReference type="InterPro" id="IPR014001">
    <property type="entry name" value="Helicase_ATP-bd"/>
</dbReference>
<evidence type="ECO:0000259" key="4">
    <source>
        <dbReference type="PROSITE" id="PS51192"/>
    </source>
</evidence>
<accession>A0A1I8Q0A7</accession>
<sequence>MRRHTRNSLNGSNKENMIEQKVAVKRKLSDMVDPKAKKQRFSESYVDESIADRAKRLNHLLQQVDSFANSMANISNNNNIITPQNDKKSNLRKSMGKSKSEEKCISEDIQNNNSFRFDASPDYIKNGIMRDYQLIGLNWMISLYENNINGILADEMGLGKTLQTISFLGYLKHFRNQSGPHIVIVPKTTLQNWMNEFAKWCPSLKTIGLIGDKATRKNIKKKEFLPGGWDVCVTSYEMCLYEKAIINKISWEYIIIDEGHRIKNEKSKLSVNVRIFRSKHRLLLTGTPLQNNLHELWALLNFMLPDVFNSGEDFDEWFNSDACLDDVDLVQRLQDILKPFILRRLKADVEKSLKPKKETEIKVGLTKLQKDWVKIILSKAHLNMRLLCTFMHLRKCTNHPYLFEGAEEGPPFKTDMNLVNNSGKMMVLDKLLPKLKAQGCKVLLFCTMTRMLNILEDYLDWRSYEYGRLDGKVKHEDRAKQIDEFNAKDSKKFIFLLSTRAGGLGINLTSANVVILYDSDYNPQWDLQAVDRAHRIGQTKEVRVFRFITQDSIEEEVDKISKKKLTLDNLVIQQGRNGMTFTNDVLLSMIEVSRRNAYDDNYFQVTDQEIDEILKNGDENHKNADDDIKLKN</sequence>
<dbReference type="KEGG" id="scac:106094625"/>
<dbReference type="EnsemblMetazoa" id="SCAU012675-RA">
    <property type="protein sequence ID" value="SCAU012675-PA"/>
    <property type="gene ID" value="SCAU012675"/>
</dbReference>
<dbReference type="InterPro" id="IPR001650">
    <property type="entry name" value="Helicase_C-like"/>
</dbReference>
<dbReference type="GO" id="GO:0016887">
    <property type="term" value="F:ATP hydrolysis activity"/>
    <property type="evidence" value="ECO:0007669"/>
    <property type="project" value="TreeGrafter"/>
</dbReference>
<evidence type="ECO:0000259" key="5">
    <source>
        <dbReference type="PROSITE" id="PS51194"/>
    </source>
</evidence>
<dbReference type="CDD" id="cd18793">
    <property type="entry name" value="SF2_C_SNF"/>
    <property type="match status" value="1"/>
</dbReference>
<gene>
    <name evidence="6" type="primary">106094625</name>
</gene>
<dbReference type="Gene3D" id="3.40.50.300">
    <property type="entry name" value="P-loop containing nucleotide triphosphate hydrolases"/>
    <property type="match status" value="1"/>
</dbReference>
<dbReference type="GO" id="GO:0042393">
    <property type="term" value="F:histone binding"/>
    <property type="evidence" value="ECO:0007669"/>
    <property type="project" value="TreeGrafter"/>
</dbReference>
<dbReference type="FunFam" id="3.40.50.10810:FF:000101">
    <property type="entry name" value="SWI/SNF-related, matrix-associated, actin-dependent regulator of"/>
    <property type="match status" value="1"/>
</dbReference>
<dbReference type="SMART" id="SM00490">
    <property type="entry name" value="HELICc"/>
    <property type="match status" value="1"/>
</dbReference>
<dbReference type="GO" id="GO:0003677">
    <property type="term" value="F:DNA binding"/>
    <property type="evidence" value="ECO:0007669"/>
    <property type="project" value="TreeGrafter"/>
</dbReference>
<dbReference type="Proteomes" id="UP000095300">
    <property type="component" value="Unassembled WGS sequence"/>
</dbReference>
<keyword evidence="2" id="KW-0378">Hydrolase</keyword>
<evidence type="ECO:0000256" key="3">
    <source>
        <dbReference type="ARBA" id="ARBA00023242"/>
    </source>
</evidence>
<dbReference type="InterPro" id="IPR027417">
    <property type="entry name" value="P-loop_NTPase"/>
</dbReference>
<dbReference type="AlphaFoldDB" id="A0A1I8Q0A7"/>
<feature type="domain" description="Helicase C-terminal" evidence="5">
    <location>
        <begin position="427"/>
        <end position="578"/>
    </location>
</feature>
<dbReference type="CDD" id="cd17997">
    <property type="entry name" value="DEXHc_SMARCA1_SMARCA5"/>
    <property type="match status" value="1"/>
</dbReference>
<feature type="domain" description="Helicase ATP-binding" evidence="4">
    <location>
        <begin position="141"/>
        <end position="306"/>
    </location>
</feature>
<dbReference type="PROSITE" id="PS51194">
    <property type="entry name" value="HELICASE_CTER"/>
    <property type="match status" value="1"/>
</dbReference>
<dbReference type="GO" id="GO:0005634">
    <property type="term" value="C:nucleus"/>
    <property type="evidence" value="ECO:0007669"/>
    <property type="project" value="UniProtKB-SubCell"/>
</dbReference>
<dbReference type="PANTHER" id="PTHR45623:SF49">
    <property type="entry name" value="SWI_SNF-RELATED MATRIX-ASSOCIATED ACTIN-DEPENDENT REGULATOR OF CHROMATIN SUBFAMILY A MEMBER 5"/>
    <property type="match status" value="1"/>
</dbReference>
<dbReference type="InterPro" id="IPR049730">
    <property type="entry name" value="SNF2/RAD54-like_C"/>
</dbReference>
<dbReference type="OrthoDB" id="5857104at2759"/>